<evidence type="ECO:0000313" key="1">
    <source>
        <dbReference type="EMBL" id="KAJ7205970.1"/>
    </source>
</evidence>
<dbReference type="AlphaFoldDB" id="A0AAD6VCE8"/>
<accession>A0AAD6VCE8</accession>
<proteinExistence type="predicted"/>
<gene>
    <name evidence="1" type="ORF">GGX14DRAFT_698465</name>
</gene>
<reference evidence="1" key="1">
    <citation type="submission" date="2023-03" db="EMBL/GenBank/DDBJ databases">
        <title>Massive genome expansion in bonnet fungi (Mycena s.s.) driven by repeated elements and novel gene families across ecological guilds.</title>
        <authorList>
            <consortium name="Lawrence Berkeley National Laboratory"/>
            <person name="Harder C.B."/>
            <person name="Miyauchi S."/>
            <person name="Viragh M."/>
            <person name="Kuo A."/>
            <person name="Thoen E."/>
            <person name="Andreopoulos B."/>
            <person name="Lu D."/>
            <person name="Skrede I."/>
            <person name="Drula E."/>
            <person name="Henrissat B."/>
            <person name="Morin E."/>
            <person name="Kohler A."/>
            <person name="Barry K."/>
            <person name="LaButti K."/>
            <person name="Morin E."/>
            <person name="Salamov A."/>
            <person name="Lipzen A."/>
            <person name="Mereny Z."/>
            <person name="Hegedus B."/>
            <person name="Baldrian P."/>
            <person name="Stursova M."/>
            <person name="Weitz H."/>
            <person name="Taylor A."/>
            <person name="Grigoriev I.V."/>
            <person name="Nagy L.G."/>
            <person name="Martin F."/>
            <person name="Kauserud H."/>
        </authorList>
    </citation>
    <scope>NUCLEOTIDE SEQUENCE</scope>
    <source>
        <strain evidence="1">9144</strain>
    </source>
</reference>
<dbReference type="EMBL" id="JARJCW010000041">
    <property type="protein sequence ID" value="KAJ7205970.1"/>
    <property type="molecule type" value="Genomic_DNA"/>
</dbReference>
<name>A0AAD6VCE8_9AGAR</name>
<comment type="caution">
    <text evidence="1">The sequence shown here is derived from an EMBL/GenBank/DDBJ whole genome shotgun (WGS) entry which is preliminary data.</text>
</comment>
<sequence length="150" mass="16453">MSHVDSLSFPPIVLPKTLLVPSHREPVFHPSSFLSTHALPRGSAVQTHGSVAHCHLRVKGGMPSLIWIPSSLTAVQKPDAYSRFVHGVLSSSLSVTHTRLGASWILTRSSGCGQRYSPAAAARDVPAPDVARRTRYLRWPMRRPYNGLEI</sequence>
<evidence type="ECO:0000313" key="2">
    <source>
        <dbReference type="Proteomes" id="UP001219525"/>
    </source>
</evidence>
<protein>
    <submittedName>
        <fullName evidence="1">Uncharacterized protein</fullName>
    </submittedName>
</protein>
<dbReference type="Proteomes" id="UP001219525">
    <property type="component" value="Unassembled WGS sequence"/>
</dbReference>
<organism evidence="1 2">
    <name type="scientific">Mycena pura</name>
    <dbReference type="NCBI Taxonomy" id="153505"/>
    <lineage>
        <taxon>Eukaryota</taxon>
        <taxon>Fungi</taxon>
        <taxon>Dikarya</taxon>
        <taxon>Basidiomycota</taxon>
        <taxon>Agaricomycotina</taxon>
        <taxon>Agaricomycetes</taxon>
        <taxon>Agaricomycetidae</taxon>
        <taxon>Agaricales</taxon>
        <taxon>Marasmiineae</taxon>
        <taxon>Mycenaceae</taxon>
        <taxon>Mycena</taxon>
    </lineage>
</organism>
<keyword evidence="2" id="KW-1185">Reference proteome</keyword>